<dbReference type="InterPro" id="IPR016024">
    <property type="entry name" value="ARM-type_fold"/>
</dbReference>
<sequence>MTDYANRSARGRAPTGDEATLRSRLGSARERDRRRAALGLVEIAANGGLTSETIVQLAELVSDDDSADVRQFAVEASGLATDTAPESDGEAVAAAAIRTALTDDHEWVRAEAVVAQSRIAPEAEEPIRAALTDDSGWVRRNAVIALSKTGAASQELLVERLTNDPHSGVREYAATYLCEFSEDIDETVRILAAVMVRDPEAFVRAKAATSLGTLGTDRAEEALEQHGLTDRSDDVRRSAKRALASARGVDPERLNVELNDEAAPGSGPGSRRERERNRRETRRGPAGSIDGLTQGQRDRR</sequence>
<dbReference type="GO" id="GO:0016491">
    <property type="term" value="F:oxidoreductase activity"/>
    <property type="evidence" value="ECO:0007669"/>
    <property type="project" value="TreeGrafter"/>
</dbReference>
<keyword evidence="3" id="KW-1185">Reference proteome</keyword>
<comment type="caution">
    <text evidence="2">The sequence shown here is derived from an EMBL/GenBank/DDBJ whole genome shotgun (WGS) entry which is preliminary data.</text>
</comment>
<gene>
    <name evidence="2" type="ORF">C484_01810</name>
</gene>
<protein>
    <submittedName>
        <fullName evidence="2">PBS lyase HEAT domain-containing protein repeat-containing protein</fullName>
    </submittedName>
</protein>
<feature type="compositionally biased region" description="Polar residues" evidence="1">
    <location>
        <begin position="291"/>
        <end position="300"/>
    </location>
</feature>
<dbReference type="Pfam" id="PF13646">
    <property type="entry name" value="HEAT_2"/>
    <property type="match status" value="1"/>
</dbReference>
<evidence type="ECO:0000313" key="3">
    <source>
        <dbReference type="Proteomes" id="UP000011648"/>
    </source>
</evidence>
<dbReference type="OrthoDB" id="200644at2157"/>
<proteinExistence type="predicted"/>
<dbReference type="STRING" id="1230458.C484_01810"/>
<dbReference type="SUPFAM" id="SSF48371">
    <property type="entry name" value="ARM repeat"/>
    <property type="match status" value="1"/>
</dbReference>
<keyword evidence="2" id="KW-0456">Lyase</keyword>
<dbReference type="Proteomes" id="UP000011648">
    <property type="component" value="Unassembled WGS sequence"/>
</dbReference>
<dbReference type="AlphaFoldDB" id="M0ACB4"/>
<dbReference type="InterPro" id="IPR011989">
    <property type="entry name" value="ARM-like"/>
</dbReference>
<accession>M0ACB4</accession>
<dbReference type="GO" id="GO:0016829">
    <property type="term" value="F:lyase activity"/>
    <property type="evidence" value="ECO:0007669"/>
    <property type="project" value="UniProtKB-KW"/>
</dbReference>
<dbReference type="Gene3D" id="1.25.10.10">
    <property type="entry name" value="Leucine-rich Repeat Variant"/>
    <property type="match status" value="2"/>
</dbReference>
<feature type="region of interest" description="Disordered" evidence="1">
    <location>
        <begin position="1"/>
        <end position="28"/>
    </location>
</feature>
<reference evidence="2 3" key="1">
    <citation type="journal article" date="2014" name="PLoS Genet.">
        <title>Phylogenetically driven sequencing of extremely halophilic archaea reveals strategies for static and dynamic osmo-response.</title>
        <authorList>
            <person name="Becker E.A."/>
            <person name="Seitzer P.M."/>
            <person name="Tritt A."/>
            <person name="Larsen D."/>
            <person name="Krusor M."/>
            <person name="Yao A.I."/>
            <person name="Wu D."/>
            <person name="Madern D."/>
            <person name="Eisen J.A."/>
            <person name="Darling A.E."/>
            <person name="Facciotti M.T."/>
        </authorList>
    </citation>
    <scope>NUCLEOTIDE SEQUENCE [LARGE SCALE GENOMIC DNA]</scope>
    <source>
        <strain evidence="2 3">DSM 12281</strain>
    </source>
</reference>
<dbReference type="RefSeq" id="WP_006824269.1">
    <property type="nucleotide sequence ID" value="NZ_AOIL01000009.1"/>
</dbReference>
<dbReference type="PATRIC" id="fig|1230458.4.peg.352"/>
<dbReference type="SMART" id="SM00567">
    <property type="entry name" value="EZ_HEAT"/>
    <property type="match status" value="4"/>
</dbReference>
<organism evidence="2 3">
    <name type="scientific">Natrialba taiwanensis DSM 12281</name>
    <dbReference type="NCBI Taxonomy" id="1230458"/>
    <lineage>
        <taxon>Archaea</taxon>
        <taxon>Methanobacteriati</taxon>
        <taxon>Methanobacteriota</taxon>
        <taxon>Stenosarchaea group</taxon>
        <taxon>Halobacteria</taxon>
        <taxon>Halobacteriales</taxon>
        <taxon>Natrialbaceae</taxon>
        <taxon>Natrialba</taxon>
    </lineage>
</organism>
<name>M0ACB4_9EURY</name>
<feature type="region of interest" description="Disordered" evidence="1">
    <location>
        <begin position="243"/>
        <end position="300"/>
    </location>
</feature>
<dbReference type="EMBL" id="AOIL01000009">
    <property type="protein sequence ID" value="ELY96410.1"/>
    <property type="molecule type" value="Genomic_DNA"/>
</dbReference>
<evidence type="ECO:0000313" key="2">
    <source>
        <dbReference type="EMBL" id="ELY96410.1"/>
    </source>
</evidence>
<dbReference type="PANTHER" id="PTHR12697">
    <property type="entry name" value="PBS LYASE HEAT-LIKE PROTEIN"/>
    <property type="match status" value="1"/>
</dbReference>
<evidence type="ECO:0000256" key="1">
    <source>
        <dbReference type="SAM" id="MobiDB-lite"/>
    </source>
</evidence>
<dbReference type="PANTHER" id="PTHR12697:SF5">
    <property type="entry name" value="DEOXYHYPUSINE HYDROXYLASE"/>
    <property type="match status" value="1"/>
</dbReference>
<dbReference type="InterPro" id="IPR004155">
    <property type="entry name" value="PBS_lyase_HEAT"/>
</dbReference>